<evidence type="ECO:0000313" key="3">
    <source>
        <dbReference type="EMBL" id="KAF2724823.1"/>
    </source>
</evidence>
<dbReference type="InterPro" id="IPR007275">
    <property type="entry name" value="YTH_domain"/>
</dbReference>
<feature type="region of interest" description="Disordered" evidence="1">
    <location>
        <begin position="67"/>
        <end position="108"/>
    </location>
</feature>
<feature type="region of interest" description="Disordered" evidence="1">
    <location>
        <begin position="293"/>
        <end position="378"/>
    </location>
</feature>
<protein>
    <recommendedName>
        <fullName evidence="2">YTH domain-containing protein</fullName>
    </recommendedName>
</protein>
<dbReference type="OrthoDB" id="306690at2759"/>
<dbReference type="Pfam" id="PF04146">
    <property type="entry name" value="YTH"/>
    <property type="match status" value="1"/>
</dbReference>
<feature type="compositionally biased region" description="Polar residues" evidence="1">
    <location>
        <begin position="361"/>
        <end position="370"/>
    </location>
</feature>
<feature type="compositionally biased region" description="Basic and acidic residues" evidence="1">
    <location>
        <begin position="1"/>
        <end position="20"/>
    </location>
</feature>
<dbReference type="EMBL" id="MU003770">
    <property type="protein sequence ID" value="KAF2724823.1"/>
    <property type="molecule type" value="Genomic_DNA"/>
</dbReference>
<dbReference type="GO" id="GO:0003729">
    <property type="term" value="F:mRNA binding"/>
    <property type="evidence" value="ECO:0007669"/>
    <property type="project" value="TreeGrafter"/>
</dbReference>
<evidence type="ECO:0000259" key="2">
    <source>
        <dbReference type="PROSITE" id="PS50882"/>
    </source>
</evidence>
<dbReference type="CDD" id="cd21134">
    <property type="entry name" value="YTH"/>
    <property type="match status" value="1"/>
</dbReference>
<dbReference type="GO" id="GO:0005737">
    <property type="term" value="C:cytoplasm"/>
    <property type="evidence" value="ECO:0007669"/>
    <property type="project" value="TreeGrafter"/>
</dbReference>
<dbReference type="PANTHER" id="PTHR12357">
    <property type="entry name" value="YTH YT521-B HOMOLOGY DOMAIN-CONTAINING"/>
    <property type="match status" value="1"/>
</dbReference>
<feature type="compositionally biased region" description="Polar residues" evidence="1">
    <location>
        <begin position="87"/>
        <end position="101"/>
    </location>
</feature>
<organism evidence="3 4">
    <name type="scientific">Polychaeton citri CBS 116435</name>
    <dbReference type="NCBI Taxonomy" id="1314669"/>
    <lineage>
        <taxon>Eukaryota</taxon>
        <taxon>Fungi</taxon>
        <taxon>Dikarya</taxon>
        <taxon>Ascomycota</taxon>
        <taxon>Pezizomycotina</taxon>
        <taxon>Dothideomycetes</taxon>
        <taxon>Dothideomycetidae</taxon>
        <taxon>Capnodiales</taxon>
        <taxon>Capnodiaceae</taxon>
        <taxon>Polychaeton</taxon>
    </lineage>
</organism>
<dbReference type="Proteomes" id="UP000799441">
    <property type="component" value="Unassembled WGS sequence"/>
</dbReference>
<sequence length="745" mass="82079">MEREECAGAFDHHTDSKSDSELSNMAPARKYPLNRQRRVNGGIDESRIVPKPMQRFFHKLINERAANAESDTNSDRSGAATHADSLSLISSGVTSTPSQRSLIEGRTRPERWSEQFSVQDFKRTIGLEQFNLRERYQGALNTVASLNPPSFTLADGSALICIKTETEQNFIWSVRHNKWGNNKKVNDRVQQAWNEKNDREKIYFLFSVNGSSQYCGLAEMVGSIQRDAELDGWEQNHEGAPTEGHIEQPRNGHSIADMWCGMHFPHEIARDVVKTYIETPHCENYLIEVLGPEDDVTSSGPQQGHPTAELSRSGHESIYRGRGSSREARGGARPSESTRTDMALATRSWRRQGEDPALPQHSISDGGSNDSAHRHSTLVSHLADKRALTCDAKINDTKSDAETLRTSDQLRNGIVLATYDGDGTLRPYKPDNRAHNRPIPETGFPQLDGHSLSIDNSSYSRTMPGHLSEHGGVALSSKACEGTDHGSQRSKVGQCIHSSLRGTGWLQLQDVRQASPSTVLNTLTRSDWAHGPLSSDDVFSTPSRLELERLPQSAPPRPMRMTLPTPQHKSSPRTPSGKFRESVHGIYPLTADTTPQSSTEQTASGKVPMPPDTSKLADLFLVARPELKPLAPPSKPPAEHGAVIDGRNISKDVAATPQRSHRARGSEFSRSFDARVKSDLSNIVDSPDYSSYTRRGRVFTPESSPDTSAEEMSRCLKDLMSTVVGADAKSLHASPSSPNCTFVSQ</sequence>
<feature type="region of interest" description="Disordered" evidence="1">
    <location>
        <begin position="1"/>
        <end position="39"/>
    </location>
</feature>
<dbReference type="InterPro" id="IPR045168">
    <property type="entry name" value="YTH_prot"/>
</dbReference>
<gene>
    <name evidence="3" type="ORF">K431DRAFT_291471</name>
</gene>
<name>A0A9P4QFS5_9PEZI</name>
<comment type="caution">
    <text evidence="3">The sequence shown here is derived from an EMBL/GenBank/DDBJ whole genome shotgun (WGS) entry which is preliminary data.</text>
</comment>
<feature type="domain" description="YTH" evidence="2">
    <location>
        <begin position="157"/>
        <end position="311"/>
    </location>
</feature>
<proteinExistence type="predicted"/>
<feature type="region of interest" description="Disordered" evidence="1">
    <location>
        <begin position="530"/>
        <end position="611"/>
    </location>
</feature>
<evidence type="ECO:0000313" key="4">
    <source>
        <dbReference type="Proteomes" id="UP000799441"/>
    </source>
</evidence>
<feature type="compositionally biased region" description="Polar residues" evidence="1">
    <location>
        <begin position="591"/>
        <end position="604"/>
    </location>
</feature>
<accession>A0A9P4QFS5</accession>
<keyword evidence="4" id="KW-1185">Reference proteome</keyword>
<dbReference type="PROSITE" id="PS50882">
    <property type="entry name" value="YTH"/>
    <property type="match status" value="1"/>
</dbReference>
<dbReference type="PANTHER" id="PTHR12357:SF89">
    <property type="entry name" value="YTH DOMAIN-CONTAINING FAMILY PROTEIN"/>
    <property type="match status" value="1"/>
</dbReference>
<dbReference type="Gene3D" id="3.10.590.10">
    <property type="entry name" value="ph1033 like domains"/>
    <property type="match status" value="1"/>
</dbReference>
<reference evidence="3" key="1">
    <citation type="journal article" date="2020" name="Stud. Mycol.">
        <title>101 Dothideomycetes genomes: a test case for predicting lifestyles and emergence of pathogens.</title>
        <authorList>
            <person name="Haridas S."/>
            <person name="Albert R."/>
            <person name="Binder M."/>
            <person name="Bloem J."/>
            <person name="Labutti K."/>
            <person name="Salamov A."/>
            <person name="Andreopoulos B."/>
            <person name="Baker S."/>
            <person name="Barry K."/>
            <person name="Bills G."/>
            <person name="Bluhm B."/>
            <person name="Cannon C."/>
            <person name="Castanera R."/>
            <person name="Culley D."/>
            <person name="Daum C."/>
            <person name="Ezra D."/>
            <person name="Gonzalez J."/>
            <person name="Henrissat B."/>
            <person name="Kuo A."/>
            <person name="Liang C."/>
            <person name="Lipzen A."/>
            <person name="Lutzoni F."/>
            <person name="Magnuson J."/>
            <person name="Mondo S."/>
            <person name="Nolan M."/>
            <person name="Ohm R."/>
            <person name="Pangilinan J."/>
            <person name="Park H.-J."/>
            <person name="Ramirez L."/>
            <person name="Alfaro M."/>
            <person name="Sun H."/>
            <person name="Tritt A."/>
            <person name="Yoshinaga Y."/>
            <person name="Zwiers L.-H."/>
            <person name="Turgeon B."/>
            <person name="Goodwin S."/>
            <person name="Spatafora J."/>
            <person name="Crous P."/>
            <person name="Grigoriev I."/>
        </authorList>
    </citation>
    <scope>NUCLEOTIDE SEQUENCE</scope>
    <source>
        <strain evidence="3">CBS 116435</strain>
    </source>
</reference>
<evidence type="ECO:0000256" key="1">
    <source>
        <dbReference type="SAM" id="MobiDB-lite"/>
    </source>
</evidence>
<dbReference type="GO" id="GO:0061157">
    <property type="term" value="P:mRNA destabilization"/>
    <property type="evidence" value="ECO:0007669"/>
    <property type="project" value="TreeGrafter"/>
</dbReference>
<feature type="region of interest" description="Disordered" evidence="1">
    <location>
        <begin position="691"/>
        <end position="712"/>
    </location>
</feature>
<feature type="compositionally biased region" description="Basic and acidic residues" evidence="1">
    <location>
        <begin position="312"/>
        <end position="330"/>
    </location>
</feature>
<dbReference type="AlphaFoldDB" id="A0A9P4QFS5"/>